<dbReference type="SUPFAM" id="SSF53448">
    <property type="entry name" value="Nucleotide-diphospho-sugar transferases"/>
    <property type="match status" value="1"/>
</dbReference>
<dbReference type="InterPro" id="IPR027791">
    <property type="entry name" value="Galactosyl_T_C"/>
</dbReference>
<feature type="compositionally biased region" description="Basic residues" evidence="8">
    <location>
        <begin position="752"/>
        <end position="763"/>
    </location>
</feature>
<feature type="region of interest" description="Disordered" evidence="8">
    <location>
        <begin position="690"/>
        <end position="709"/>
    </location>
</feature>
<dbReference type="InterPro" id="IPR029044">
    <property type="entry name" value="Nucleotide-diphossugar_trans"/>
</dbReference>
<dbReference type="PROSITE" id="PS50231">
    <property type="entry name" value="RICIN_B_LECTIN"/>
    <property type="match status" value="1"/>
</dbReference>
<dbReference type="Proteomes" id="UP001189429">
    <property type="component" value="Unassembled WGS sequence"/>
</dbReference>
<comment type="pathway">
    <text evidence="2">Protein modification; protein glycosylation.</text>
</comment>
<sequence length="763" mass="82916">EPRSARHGRRATGGAAPPLRQRFEGGLGARSSPRPEACARRRRAAGRPSPSPMGAAQASPARRSLAAAVVLGPAFWGELGPTGAAGELRGAAGAAAAPDLGRRCAARGPWLEPGASLEDNAPRTAPRPGDSELASEVPDALPGAGVGHFHGLLGLRPNGSCCRLQETPLPEAGLTAEERRESHRGFCFNSRASEAQAVDRAQRDVRSQGCRAKHEQYPCDLPTASVVMVFHNEHFVTLVRSVHSVLNQSPAQYLKEVILVDDASEVDPSRFHEGHWRRLREELDEYARALPKVRLVRLGERRGLMSARMEGIWRARGDVIVCLDSHIEATPGWLEPLLSRIAEDHTRVVVPSIDGIDTEDFRYSVFGLGLLSFSWTLAQKPLERLDGSDEPKGSAVMCGGLFAASRRFFLHLGGYDPEMRIWGGEEIEIGFRTWTCGGSIEHVPCSHVGHIWRTSRYWQGSVYTVPAEDLTRNKLRTAEIWMDDYKDLVRLAAPALPKHADLGDLEPRRQLRQRLGCRPFQWFVDNVVIDTVRRSVPALGPDAPPEGTRGAFVHLSTGTCVVSSGADAVGMRVPVAPCDPARGAGSAMSIHLDSGGVIRPGGGELCMAGGAEGPTFYPCGPGRGGPQWRWLTPLRARRGVGRLALGESGRCLEVLSHGWLNFSLSIPPCYDTGAFAQLWVWEPAARAASAATSTDTDPGKERPSVQERPFARVTLWRGPARAPAHWLAGVGLPAPPPPTPSPRPTEEAHQRPLSRRWRRSDIW</sequence>
<proteinExistence type="predicted"/>
<dbReference type="PANTHER" id="PTHR11675:SF68">
    <property type="entry name" value="N-ACETYLGALACTOSAMINYLTRANSFERASE 7"/>
    <property type="match status" value="1"/>
</dbReference>
<dbReference type="SUPFAM" id="SSF50370">
    <property type="entry name" value="Ricin B-like lectins"/>
    <property type="match status" value="1"/>
</dbReference>
<dbReference type="PANTHER" id="PTHR11675">
    <property type="entry name" value="N-ACETYLGALACTOSAMINYLTRANSFERASE"/>
    <property type="match status" value="1"/>
</dbReference>
<dbReference type="InterPro" id="IPR035992">
    <property type="entry name" value="Ricin_B-like_lectins"/>
</dbReference>
<comment type="caution">
    <text evidence="11">The sequence shown here is derived from an EMBL/GenBank/DDBJ whole genome shotgun (WGS) entry which is preliminary data.</text>
</comment>
<feature type="domain" description="Glycosyltransferase 2-like" evidence="9">
    <location>
        <begin position="225"/>
        <end position="377"/>
    </location>
</feature>
<feature type="compositionally biased region" description="Pro residues" evidence="8">
    <location>
        <begin position="733"/>
        <end position="743"/>
    </location>
</feature>
<feature type="region of interest" description="Disordered" evidence="8">
    <location>
        <begin position="726"/>
        <end position="763"/>
    </location>
</feature>
<organism evidence="11 12">
    <name type="scientific">Prorocentrum cordatum</name>
    <dbReference type="NCBI Taxonomy" id="2364126"/>
    <lineage>
        <taxon>Eukaryota</taxon>
        <taxon>Sar</taxon>
        <taxon>Alveolata</taxon>
        <taxon>Dinophyceae</taxon>
        <taxon>Prorocentrales</taxon>
        <taxon>Prorocentraceae</taxon>
        <taxon>Prorocentrum</taxon>
    </lineage>
</organism>
<dbReference type="Gene3D" id="3.90.550.10">
    <property type="entry name" value="Spore Coat Polysaccharide Biosynthesis Protein SpsA, Chain A"/>
    <property type="match status" value="1"/>
</dbReference>
<protein>
    <recommendedName>
        <fullName evidence="13">Polypeptide N-acetylgalactosaminyltransferase</fullName>
    </recommendedName>
</protein>
<evidence type="ECO:0000256" key="3">
    <source>
        <dbReference type="ARBA" id="ARBA00022676"/>
    </source>
</evidence>
<keyword evidence="12" id="KW-1185">Reference proteome</keyword>
<evidence type="ECO:0000256" key="5">
    <source>
        <dbReference type="ARBA" id="ARBA00022723"/>
    </source>
</evidence>
<name>A0ABN9QG35_9DINO</name>
<feature type="compositionally biased region" description="Basic residues" evidence="8">
    <location>
        <begin position="1"/>
        <end position="10"/>
    </location>
</feature>
<evidence type="ECO:0000259" key="10">
    <source>
        <dbReference type="Pfam" id="PF02709"/>
    </source>
</evidence>
<evidence type="ECO:0000256" key="2">
    <source>
        <dbReference type="ARBA" id="ARBA00004922"/>
    </source>
</evidence>
<evidence type="ECO:0000256" key="7">
    <source>
        <dbReference type="ARBA" id="ARBA00023211"/>
    </source>
</evidence>
<feature type="domain" description="Galactosyltransferase C-terminal" evidence="10">
    <location>
        <begin position="393"/>
        <end position="449"/>
    </location>
</feature>
<keyword evidence="4" id="KW-0808">Transferase</keyword>
<keyword evidence="3" id="KW-0328">Glycosyltransferase</keyword>
<keyword evidence="6" id="KW-1015">Disulfide bond</keyword>
<dbReference type="Pfam" id="PF02709">
    <property type="entry name" value="Glyco_transf_7C"/>
    <property type="match status" value="1"/>
</dbReference>
<evidence type="ECO:0000256" key="6">
    <source>
        <dbReference type="ARBA" id="ARBA00023157"/>
    </source>
</evidence>
<evidence type="ECO:0008006" key="13">
    <source>
        <dbReference type="Google" id="ProtNLM"/>
    </source>
</evidence>
<evidence type="ECO:0000256" key="4">
    <source>
        <dbReference type="ARBA" id="ARBA00022679"/>
    </source>
</evidence>
<evidence type="ECO:0000313" key="11">
    <source>
        <dbReference type="EMBL" id="CAK0804929.1"/>
    </source>
</evidence>
<evidence type="ECO:0000256" key="1">
    <source>
        <dbReference type="ARBA" id="ARBA00001936"/>
    </source>
</evidence>
<dbReference type="EMBL" id="CAUYUJ010003340">
    <property type="protein sequence ID" value="CAK0804929.1"/>
    <property type="molecule type" value="Genomic_DNA"/>
</dbReference>
<accession>A0ABN9QG35</accession>
<evidence type="ECO:0000256" key="8">
    <source>
        <dbReference type="SAM" id="MobiDB-lite"/>
    </source>
</evidence>
<dbReference type="Pfam" id="PF00535">
    <property type="entry name" value="Glycos_transf_2"/>
    <property type="match status" value="1"/>
</dbReference>
<evidence type="ECO:0000313" key="12">
    <source>
        <dbReference type="Proteomes" id="UP001189429"/>
    </source>
</evidence>
<evidence type="ECO:0000259" key="9">
    <source>
        <dbReference type="Pfam" id="PF00535"/>
    </source>
</evidence>
<feature type="region of interest" description="Disordered" evidence="8">
    <location>
        <begin position="111"/>
        <end position="140"/>
    </location>
</feature>
<keyword evidence="5" id="KW-0479">Metal-binding</keyword>
<dbReference type="InterPro" id="IPR001173">
    <property type="entry name" value="Glyco_trans_2-like"/>
</dbReference>
<keyword evidence="7" id="KW-0464">Manganese</keyword>
<comment type="cofactor">
    <cofactor evidence="1">
        <name>Mn(2+)</name>
        <dbReference type="ChEBI" id="CHEBI:29035"/>
    </cofactor>
</comment>
<gene>
    <name evidence="11" type="ORF">PCOR1329_LOCUS11600</name>
</gene>
<feature type="region of interest" description="Disordered" evidence="8">
    <location>
        <begin position="1"/>
        <end position="63"/>
    </location>
</feature>
<reference evidence="11" key="1">
    <citation type="submission" date="2023-10" db="EMBL/GenBank/DDBJ databases">
        <authorList>
            <person name="Chen Y."/>
            <person name="Shah S."/>
            <person name="Dougan E. K."/>
            <person name="Thang M."/>
            <person name="Chan C."/>
        </authorList>
    </citation>
    <scope>NUCLEOTIDE SEQUENCE [LARGE SCALE GENOMIC DNA]</scope>
</reference>
<feature type="non-terminal residue" evidence="11">
    <location>
        <position position="1"/>
    </location>
</feature>